<sequence>MFTNWLTGTTGSSSSASSITSSSAGTITNRLHETPVQTPNGLSLAASGLSATLNPNMLTTPPDVILEVGPGPTTMRFMAHSIMLGMHSGYLRSAVRLDERGAGAAHSQHGGDFVVYLSNVTPEQFAPLLSYMYTGYLDLNVENIFGVLLATHVLHMPRALEICRSYLARAQAEGYFGNSNTTLSNPLNNTATSLASQQAPKIIRPIASKPQLANFGFLPIGHTMPVTPSLNCRTSTITSGCSNNASAISATISTPMGKILEMETNKGDEGGDIEVDELDRQSMTSKGRNYAPPSAIVTNNVPPTHEDDDEDVEVFIDTTSEDADVVVECDIQQKISFKNQNHKIANTGKESAAAAASSHHSSSHGHNRRHDKTHKKSSHSRSDKRRKSGNNNSLSSTGLQVAKAPIPASQLDTSEANKVIIDVASCDGPVRFKRILNTAYGHKPETCSAAAAGAANHHHMNVTPGQERSLQSVSLSFHQQMAKTISQQQHLNNAEESENSETSNGSIGTGNNGGVGGGGVAGAPKLGRKIQNEIFVCVYCKHTFKSQYCYQKHAKRHLNPLTLQATCVPPPEKRTLNDESSSTMTTTAAASSSSSLMATTEQQSSSNLQKIRPFVLRNSGMSGQQSGGAGGGSSSADFLRREVRPLDMNVQYYPCKTCGCKFPSYYFVHKHRKMCHAEEEAAAAAVAVQQNVNGNNGGAGTGTSSLEESAQTANEDDNHHMDEETKEKN</sequence>
<dbReference type="GO" id="GO:0000981">
    <property type="term" value="F:DNA-binding transcription factor activity, RNA polymerase II-specific"/>
    <property type="evidence" value="ECO:0007669"/>
    <property type="project" value="TreeGrafter"/>
</dbReference>
<evidence type="ECO:0000256" key="1">
    <source>
        <dbReference type="ARBA" id="ARBA00004123"/>
    </source>
</evidence>
<reference evidence="15" key="1">
    <citation type="submission" date="2025-08" db="UniProtKB">
        <authorList>
            <consortium name="RefSeq"/>
        </authorList>
    </citation>
    <scope>IDENTIFICATION</scope>
    <source>
        <strain evidence="15">Aabys</strain>
        <tissue evidence="15">Whole body</tissue>
    </source>
</reference>
<keyword evidence="4 10" id="KW-0863">Zinc-finger</keyword>
<feature type="region of interest" description="Disordered" evidence="11">
    <location>
        <begin position="694"/>
        <end position="729"/>
    </location>
</feature>
<dbReference type="SMART" id="SM00225">
    <property type="entry name" value="BTB"/>
    <property type="match status" value="1"/>
</dbReference>
<evidence type="ECO:0000256" key="7">
    <source>
        <dbReference type="ARBA" id="ARBA00023125"/>
    </source>
</evidence>
<dbReference type="PANTHER" id="PTHR46105">
    <property type="entry name" value="AGAP004733-PA"/>
    <property type="match status" value="1"/>
</dbReference>
<feature type="region of interest" description="Disordered" evidence="11">
    <location>
        <begin position="347"/>
        <end position="401"/>
    </location>
</feature>
<keyword evidence="6" id="KW-0805">Transcription regulation</keyword>
<evidence type="ECO:0000256" key="4">
    <source>
        <dbReference type="ARBA" id="ARBA00022771"/>
    </source>
</evidence>
<accession>A0A9J7IFC0</accession>
<evidence type="ECO:0000256" key="2">
    <source>
        <dbReference type="ARBA" id="ARBA00022723"/>
    </source>
</evidence>
<evidence type="ECO:0000313" key="14">
    <source>
        <dbReference type="Proteomes" id="UP001652621"/>
    </source>
</evidence>
<dbReference type="SUPFAM" id="SSF54695">
    <property type="entry name" value="POZ domain"/>
    <property type="match status" value="1"/>
</dbReference>
<dbReference type="GO" id="GO:0005634">
    <property type="term" value="C:nucleus"/>
    <property type="evidence" value="ECO:0007669"/>
    <property type="project" value="UniProtKB-SubCell"/>
</dbReference>
<dbReference type="OrthoDB" id="4845755at2759"/>
<evidence type="ECO:0000256" key="9">
    <source>
        <dbReference type="ARBA" id="ARBA00023242"/>
    </source>
</evidence>
<dbReference type="SUPFAM" id="SSF57667">
    <property type="entry name" value="beta-beta-alpha zinc fingers"/>
    <property type="match status" value="1"/>
</dbReference>
<feature type="region of interest" description="Disordered" evidence="11">
    <location>
        <begin position="282"/>
        <end position="308"/>
    </location>
</feature>
<feature type="compositionally biased region" description="Low complexity" evidence="11">
    <location>
        <begin position="389"/>
        <end position="399"/>
    </location>
</feature>
<feature type="region of interest" description="Disordered" evidence="11">
    <location>
        <begin position="569"/>
        <end position="608"/>
    </location>
</feature>
<feature type="compositionally biased region" description="Low complexity" evidence="11">
    <location>
        <begin position="351"/>
        <end position="360"/>
    </location>
</feature>
<feature type="domain" description="C2H2-type" evidence="13">
    <location>
        <begin position="653"/>
        <end position="681"/>
    </location>
</feature>
<dbReference type="GeneID" id="101893084"/>
<name>A0A9J7IFC0_MUSDO</name>
<dbReference type="InterPro" id="IPR000210">
    <property type="entry name" value="BTB/POZ_dom"/>
</dbReference>
<feature type="compositionally biased region" description="Low complexity" evidence="11">
    <location>
        <begin position="580"/>
        <end position="600"/>
    </location>
</feature>
<organism evidence="14 15">
    <name type="scientific">Musca domestica</name>
    <name type="common">House fly</name>
    <dbReference type="NCBI Taxonomy" id="7370"/>
    <lineage>
        <taxon>Eukaryota</taxon>
        <taxon>Metazoa</taxon>
        <taxon>Ecdysozoa</taxon>
        <taxon>Arthropoda</taxon>
        <taxon>Hexapoda</taxon>
        <taxon>Insecta</taxon>
        <taxon>Pterygota</taxon>
        <taxon>Neoptera</taxon>
        <taxon>Endopterygota</taxon>
        <taxon>Diptera</taxon>
        <taxon>Brachycera</taxon>
        <taxon>Muscomorpha</taxon>
        <taxon>Muscoidea</taxon>
        <taxon>Muscidae</taxon>
        <taxon>Musca</taxon>
    </lineage>
</organism>
<keyword evidence="5" id="KW-0862">Zinc</keyword>
<keyword evidence="14" id="KW-1185">Reference proteome</keyword>
<dbReference type="InterPro" id="IPR036236">
    <property type="entry name" value="Znf_C2H2_sf"/>
</dbReference>
<keyword evidence="9" id="KW-0539">Nucleus</keyword>
<feature type="region of interest" description="Disordered" evidence="11">
    <location>
        <begin position="485"/>
        <end position="515"/>
    </location>
</feature>
<dbReference type="InterPro" id="IPR011333">
    <property type="entry name" value="SKP1/BTB/POZ_sf"/>
</dbReference>
<protein>
    <submittedName>
        <fullName evidence="15">Uncharacterized protein LOC101893084</fullName>
    </submittedName>
</protein>
<keyword evidence="3" id="KW-0677">Repeat</keyword>
<dbReference type="CDD" id="cd18186">
    <property type="entry name" value="BTB_POZ_ZBTB_KLHL-like"/>
    <property type="match status" value="1"/>
</dbReference>
<dbReference type="VEuPathDB" id="VectorBase:MDOMA2_011499"/>
<evidence type="ECO:0000256" key="5">
    <source>
        <dbReference type="ARBA" id="ARBA00022833"/>
    </source>
</evidence>
<keyword evidence="2" id="KW-0479">Metal-binding</keyword>
<gene>
    <name evidence="15" type="primary">LOC101893084</name>
</gene>
<keyword evidence="8" id="KW-0804">Transcription</keyword>
<dbReference type="Pfam" id="PF00651">
    <property type="entry name" value="BTB"/>
    <property type="match status" value="1"/>
</dbReference>
<evidence type="ECO:0000256" key="3">
    <source>
        <dbReference type="ARBA" id="ARBA00022737"/>
    </source>
</evidence>
<dbReference type="PROSITE" id="PS50097">
    <property type="entry name" value="BTB"/>
    <property type="match status" value="1"/>
</dbReference>
<dbReference type="Gene3D" id="3.30.710.10">
    <property type="entry name" value="Potassium Channel Kv1.1, Chain A"/>
    <property type="match status" value="1"/>
</dbReference>
<dbReference type="PANTHER" id="PTHR46105:SF5">
    <property type="entry name" value="ZINC FINGER AND BTB DOMAIN-CONTAINING PROTEIN 44 ISOFORM X1"/>
    <property type="match status" value="1"/>
</dbReference>
<feature type="domain" description="BTB" evidence="12">
    <location>
        <begin position="62"/>
        <end position="141"/>
    </location>
</feature>
<evidence type="ECO:0000259" key="12">
    <source>
        <dbReference type="PROSITE" id="PS50097"/>
    </source>
</evidence>
<comment type="subcellular location">
    <subcellularLocation>
        <location evidence="1">Nucleus</location>
    </subcellularLocation>
</comment>
<dbReference type="KEGG" id="mde:101893084"/>
<dbReference type="GO" id="GO:0000978">
    <property type="term" value="F:RNA polymerase II cis-regulatory region sequence-specific DNA binding"/>
    <property type="evidence" value="ECO:0007669"/>
    <property type="project" value="TreeGrafter"/>
</dbReference>
<dbReference type="Proteomes" id="UP001652621">
    <property type="component" value="Unplaced"/>
</dbReference>
<feature type="region of interest" description="Disordered" evidence="11">
    <location>
        <begin position="1"/>
        <end position="24"/>
    </location>
</feature>
<feature type="compositionally biased region" description="Polar residues" evidence="11">
    <location>
        <begin position="702"/>
        <end position="713"/>
    </location>
</feature>
<feature type="compositionally biased region" description="Basic and acidic residues" evidence="11">
    <location>
        <begin position="716"/>
        <end position="729"/>
    </location>
</feature>
<evidence type="ECO:0000256" key="11">
    <source>
        <dbReference type="SAM" id="MobiDB-lite"/>
    </source>
</evidence>
<dbReference type="PROSITE" id="PS00028">
    <property type="entry name" value="ZINC_FINGER_C2H2_1"/>
    <property type="match status" value="2"/>
</dbReference>
<proteinExistence type="predicted"/>
<evidence type="ECO:0000256" key="8">
    <source>
        <dbReference type="ARBA" id="ARBA00023163"/>
    </source>
</evidence>
<dbReference type="GO" id="GO:0008270">
    <property type="term" value="F:zinc ion binding"/>
    <property type="evidence" value="ECO:0007669"/>
    <property type="project" value="UniProtKB-KW"/>
</dbReference>
<feature type="compositionally biased region" description="Low complexity" evidence="11">
    <location>
        <begin position="7"/>
        <end position="24"/>
    </location>
</feature>
<keyword evidence="7" id="KW-0238">DNA-binding</keyword>
<dbReference type="AlphaFoldDB" id="A0A9J7IFC0"/>
<dbReference type="InterPro" id="IPR013087">
    <property type="entry name" value="Znf_C2H2_type"/>
</dbReference>
<dbReference type="SMART" id="SM00355">
    <property type="entry name" value="ZnF_C2H2"/>
    <property type="match status" value="2"/>
</dbReference>
<evidence type="ECO:0000313" key="15">
    <source>
        <dbReference type="RefSeq" id="XP_019892940.2"/>
    </source>
</evidence>
<evidence type="ECO:0000256" key="6">
    <source>
        <dbReference type="ARBA" id="ARBA00023015"/>
    </source>
</evidence>
<dbReference type="InterPro" id="IPR050457">
    <property type="entry name" value="ZnFinger_BTB_dom_contain"/>
</dbReference>
<feature type="compositionally biased region" description="Basic residues" evidence="11">
    <location>
        <begin position="361"/>
        <end position="388"/>
    </location>
</feature>
<evidence type="ECO:0000256" key="10">
    <source>
        <dbReference type="PROSITE-ProRule" id="PRU00042"/>
    </source>
</evidence>
<evidence type="ECO:0000259" key="13">
    <source>
        <dbReference type="PROSITE" id="PS50157"/>
    </source>
</evidence>
<dbReference type="RefSeq" id="XP_019892940.2">
    <property type="nucleotide sequence ID" value="XM_020037381.2"/>
</dbReference>
<dbReference type="PROSITE" id="PS50157">
    <property type="entry name" value="ZINC_FINGER_C2H2_2"/>
    <property type="match status" value="1"/>
</dbReference>